<feature type="coiled-coil region" evidence="2">
    <location>
        <begin position="545"/>
        <end position="670"/>
    </location>
</feature>
<feature type="compositionally biased region" description="Basic and acidic residues" evidence="3">
    <location>
        <begin position="1"/>
        <end position="19"/>
    </location>
</feature>
<name>A0A8J2WE20_9CRUS</name>
<feature type="compositionally biased region" description="Polar residues" evidence="3">
    <location>
        <begin position="29"/>
        <end position="38"/>
    </location>
</feature>
<feature type="region of interest" description="Disordered" evidence="3">
    <location>
        <begin position="1"/>
        <end position="38"/>
    </location>
</feature>
<accession>A0A8J2WE20</accession>
<evidence type="ECO:0000313" key="5">
    <source>
        <dbReference type="Proteomes" id="UP000789390"/>
    </source>
</evidence>
<feature type="coiled-coil region" evidence="2">
    <location>
        <begin position="433"/>
        <end position="488"/>
    </location>
</feature>
<sequence length="775" mass="90505">MAEEHQKPQGEVNPEKVMAESESGADPTGTLSDATRIQETFSRVMQKVKSAYTKELQRKKQVDVNSSVGIMRKNIDETNDSESNEDDEAMQAMSKEIEVTRRLLEVSKLREEQSKQTIAHLEAEVGKLQKLVEEEEVLRREEGLTLQQLITLKKQLTIENEKLAGENQTYSQQFILLQTELQDATVDKRRLDLRLVHLQQELLGLKEELEAEMKASAVVRQQRDAIHHESDLRESEIVELRNELEKYHSQNLALKTSQDDLETEHQKLVQASSVLSARCDQLVRELDSAKKMLAGIDEENAQLNDLLRLTQNQIQDRMKEINNLETYNKSALARIEHYEKECVKAETERELLETQLDKLDKELYHVRFAATEDRQGNDKIMRENRQLHVQLHEHLIAREKQSEVWIVQQETIRRLEQVIREEDTQGSKLRLKLTEIERENSRLLIERDSLRKSLQETMDKITAKDREYTLLVENLSVLEKQIQQLQSSEEKASHIKSALDYELAKIKEENYEQNKRIKTLTFMVEKLKEELSTKEALLMHGKRVRQQLERDLVTFKNNVEELKKTDNEGRTHSLKQEKQLQKLQLMLQQVNNNLREAELQIQAEKNFNGNIEQRFSVQRDQLEETKIQLRDQGRKMQEQVAITKRLETELSLLRAELENKEQEKKALAQKMYQSSNLQHDYEHLRETLLHEQSRRSALETLKSTPVLVHPWRILQAANPTAYVTMMREQAAKRNKIKSTKGRTVLPDVAPKRPISSFTRHGPNNELQIALIKAII</sequence>
<dbReference type="AlphaFoldDB" id="A0A8J2WE20"/>
<reference evidence="4" key="1">
    <citation type="submission" date="2021-11" db="EMBL/GenBank/DDBJ databases">
        <authorList>
            <person name="Schell T."/>
        </authorList>
    </citation>
    <scope>NUCLEOTIDE SEQUENCE</scope>
    <source>
        <strain evidence="4">M5</strain>
    </source>
</reference>
<evidence type="ECO:0000256" key="1">
    <source>
        <dbReference type="ARBA" id="ARBA00023054"/>
    </source>
</evidence>
<organism evidence="4 5">
    <name type="scientific">Daphnia galeata</name>
    <dbReference type="NCBI Taxonomy" id="27404"/>
    <lineage>
        <taxon>Eukaryota</taxon>
        <taxon>Metazoa</taxon>
        <taxon>Ecdysozoa</taxon>
        <taxon>Arthropoda</taxon>
        <taxon>Crustacea</taxon>
        <taxon>Branchiopoda</taxon>
        <taxon>Diplostraca</taxon>
        <taxon>Cladocera</taxon>
        <taxon>Anomopoda</taxon>
        <taxon>Daphniidae</taxon>
        <taxon>Daphnia</taxon>
    </lineage>
</organism>
<keyword evidence="1 2" id="KW-0175">Coiled coil</keyword>
<dbReference type="EMBL" id="CAKKLH010000112">
    <property type="protein sequence ID" value="CAH0103636.1"/>
    <property type="molecule type" value="Genomic_DNA"/>
</dbReference>
<dbReference type="PANTHER" id="PTHR32083:SF0">
    <property type="entry name" value="CILIA AND FLAGELLA-ASSOCIATED PROTEIN 58"/>
    <property type="match status" value="1"/>
</dbReference>
<gene>
    <name evidence="4" type="ORF">DGAL_LOCUS6218</name>
</gene>
<protein>
    <recommendedName>
        <fullName evidence="6">Coiled-coil domain-containing protein 147</fullName>
    </recommendedName>
</protein>
<dbReference type="Proteomes" id="UP000789390">
    <property type="component" value="Unassembled WGS sequence"/>
</dbReference>
<evidence type="ECO:0008006" key="6">
    <source>
        <dbReference type="Google" id="ProtNLM"/>
    </source>
</evidence>
<proteinExistence type="predicted"/>
<dbReference type="OrthoDB" id="264785at2759"/>
<evidence type="ECO:0000313" key="4">
    <source>
        <dbReference type="EMBL" id="CAH0103636.1"/>
    </source>
</evidence>
<keyword evidence="5" id="KW-1185">Reference proteome</keyword>
<dbReference type="PANTHER" id="PTHR32083">
    <property type="entry name" value="CILIA AND FLAGELLA-ASSOCIATED PROTEIN 58-RELATED"/>
    <property type="match status" value="1"/>
</dbReference>
<feature type="coiled-coil region" evidence="2">
    <location>
        <begin position="111"/>
        <end position="362"/>
    </location>
</feature>
<comment type="caution">
    <text evidence="4">The sequence shown here is derived from an EMBL/GenBank/DDBJ whole genome shotgun (WGS) entry which is preliminary data.</text>
</comment>
<evidence type="ECO:0000256" key="2">
    <source>
        <dbReference type="SAM" id="Coils"/>
    </source>
</evidence>
<evidence type="ECO:0000256" key="3">
    <source>
        <dbReference type="SAM" id="MobiDB-lite"/>
    </source>
</evidence>
<dbReference type="GO" id="GO:0005856">
    <property type="term" value="C:cytoskeleton"/>
    <property type="evidence" value="ECO:0007669"/>
    <property type="project" value="TreeGrafter"/>
</dbReference>